<gene>
    <name evidence="20" type="primary">Necator_chrV.g21013</name>
    <name evidence="20" type="ORF">RB195_016220</name>
</gene>
<evidence type="ECO:0000256" key="11">
    <source>
        <dbReference type="ARBA" id="ARBA00031617"/>
    </source>
</evidence>
<dbReference type="InterPro" id="IPR044063">
    <property type="entry name" value="ZF_RING_GID"/>
</dbReference>
<evidence type="ECO:0000256" key="15">
    <source>
        <dbReference type="SAM" id="MobiDB-lite"/>
    </source>
</evidence>
<evidence type="ECO:0000313" key="20">
    <source>
        <dbReference type="EMBL" id="KAK6758857.1"/>
    </source>
</evidence>
<dbReference type="InterPro" id="IPR049372">
    <property type="entry name" value="PPP1R21_C"/>
</dbReference>
<accession>A0ABR1E845</accession>
<dbReference type="PROSITE" id="PS50896">
    <property type="entry name" value="LISH"/>
    <property type="match status" value="1"/>
</dbReference>
<dbReference type="PROSITE" id="PS50897">
    <property type="entry name" value="CTLH"/>
    <property type="match status" value="1"/>
</dbReference>
<dbReference type="Pfam" id="PF10212">
    <property type="entry name" value="PPP1R21_helical"/>
    <property type="match status" value="1"/>
</dbReference>
<dbReference type="InterPro" id="IPR019343">
    <property type="entry name" value="PPP1R21_N"/>
</dbReference>
<evidence type="ECO:0000256" key="1">
    <source>
        <dbReference type="ARBA" id="ARBA00004141"/>
    </source>
</evidence>
<evidence type="ECO:0000256" key="9">
    <source>
        <dbReference type="ARBA" id="ARBA00023136"/>
    </source>
</evidence>
<evidence type="ECO:0000256" key="2">
    <source>
        <dbReference type="ARBA" id="ARBA00004412"/>
    </source>
</evidence>
<evidence type="ECO:0000256" key="7">
    <source>
        <dbReference type="ARBA" id="ARBA00022989"/>
    </source>
</evidence>
<evidence type="ECO:0000256" key="6">
    <source>
        <dbReference type="ARBA" id="ARBA00022884"/>
    </source>
</evidence>
<organism evidence="20 21">
    <name type="scientific">Necator americanus</name>
    <name type="common">Human hookworm</name>
    <dbReference type="NCBI Taxonomy" id="51031"/>
    <lineage>
        <taxon>Eukaryota</taxon>
        <taxon>Metazoa</taxon>
        <taxon>Ecdysozoa</taxon>
        <taxon>Nematoda</taxon>
        <taxon>Chromadorea</taxon>
        <taxon>Rhabditida</taxon>
        <taxon>Rhabditina</taxon>
        <taxon>Rhabditomorpha</taxon>
        <taxon>Strongyloidea</taxon>
        <taxon>Ancylostomatidae</taxon>
        <taxon>Bunostominae</taxon>
        <taxon>Necator</taxon>
    </lineage>
</organism>
<dbReference type="Pfam" id="PF10205">
    <property type="entry name" value="KLRAQ"/>
    <property type="match status" value="1"/>
</dbReference>
<dbReference type="Gene3D" id="3.30.40.10">
    <property type="entry name" value="Zinc/RING finger domain, C3HC4 (zinc finger)"/>
    <property type="match status" value="1"/>
</dbReference>
<feature type="compositionally biased region" description="Polar residues" evidence="15">
    <location>
        <begin position="1517"/>
        <end position="1526"/>
    </location>
</feature>
<feature type="transmembrane region" description="Helical" evidence="16">
    <location>
        <begin position="144"/>
        <end position="160"/>
    </location>
</feature>
<feature type="transmembrane region" description="Helical" evidence="16">
    <location>
        <begin position="433"/>
        <end position="452"/>
    </location>
</feature>
<keyword evidence="5" id="KW-0967">Endosome</keyword>
<keyword evidence="6" id="KW-0694">RNA-binding</keyword>
<name>A0ABR1E845_NECAM</name>
<keyword evidence="8 14" id="KW-0175">Coiled coil</keyword>
<evidence type="ECO:0000313" key="21">
    <source>
        <dbReference type="Proteomes" id="UP001303046"/>
    </source>
</evidence>
<dbReference type="InterPro" id="IPR037683">
    <property type="entry name" value="Rmd5_dRing"/>
</dbReference>
<keyword evidence="13" id="KW-0479">Metal-binding</keyword>
<feature type="coiled-coil region" evidence="14">
    <location>
        <begin position="891"/>
        <end position="939"/>
    </location>
</feature>
<keyword evidence="13" id="KW-0862">Zinc</keyword>
<feature type="domain" description="RING-Gid-type" evidence="19">
    <location>
        <begin position="788"/>
        <end position="832"/>
    </location>
</feature>
<evidence type="ECO:0000256" key="17">
    <source>
        <dbReference type="SAM" id="SignalP"/>
    </source>
</evidence>
<dbReference type="SUPFAM" id="SSF57850">
    <property type="entry name" value="RING/U-box"/>
    <property type="match status" value="1"/>
</dbReference>
<dbReference type="InterPro" id="IPR024964">
    <property type="entry name" value="CTLH/CRA"/>
</dbReference>
<evidence type="ECO:0000256" key="16">
    <source>
        <dbReference type="SAM" id="Phobius"/>
    </source>
</evidence>
<evidence type="ECO:0000256" key="4">
    <source>
        <dbReference type="ARBA" id="ARBA00022692"/>
    </source>
</evidence>
<evidence type="ECO:0000256" key="8">
    <source>
        <dbReference type="ARBA" id="ARBA00023054"/>
    </source>
</evidence>
<evidence type="ECO:0000259" key="18">
    <source>
        <dbReference type="PROSITE" id="PS50897"/>
    </source>
</evidence>
<dbReference type="InterPro" id="IPR006594">
    <property type="entry name" value="LisH"/>
</dbReference>
<comment type="caution">
    <text evidence="20">The sequence shown here is derived from an EMBL/GenBank/DDBJ whole genome shotgun (WGS) entry which is preliminary data.</text>
</comment>
<feature type="zinc finger region" description="RING-Gid-type" evidence="13">
    <location>
        <begin position="788"/>
        <end position="832"/>
    </location>
</feature>
<proteinExistence type="predicted"/>
<keyword evidence="4 16" id="KW-0812">Transmembrane</keyword>
<dbReference type="InterPro" id="IPR004299">
    <property type="entry name" value="MBOAT_fam"/>
</dbReference>
<feature type="region of interest" description="Disordered" evidence="15">
    <location>
        <begin position="1015"/>
        <end position="1035"/>
    </location>
</feature>
<sequence>MFKAIMLALLHFLVGAEYILCIYRADSIRPIGLDRRGFPSYSLVDMSDMDISYGGPDGYTDSELDEELYRLFLEENYELDTSYQVGQCVSGCFSSVQYTIGKLILVTLLQRFIGFTYLPSAVKHLSSLLLGILVLNDWIPTKELFLVVLAGAICSVLLIMRNLPWKGFTITSACIVSTLLLQFYFSPSEFVAVRGILMILAMKISSLAFDKGPSARLADLGTFLAYLFNPATLIFGPFHTFSDFEKTLCRRSLKEELSFCVSGIALIFIALCLLIYSSCVTLIVPSESVFADYFTAQSFRTSHYFVSFLSQGLLSLSGMHLSTCSPTSVEFPRSLVDVVVAWNIPMHRYLHSYIYQNLIVFGPATCVFAAFAVSSLLHGFNFQISAVLLSLGFVCFFENKIRNRLSNRFSMCVRARPCKNCQHKRGWNSWQTMLVNVLFFVHAVYQLIYLGAPFDDQGASEGCMTETVESLVEIETALSRLSKELDQFEGTWAGNISKLLASAELYDRELLSDDASPEMSVTAQMLLEELGTKGEETLTQMLAHHKSLHHSVSQIGKDIDKSTHKEIGGLIRNEKDIERDPKSQRLVDGMVCDYLMTCGHTSIAEILVKEAGLGGRIDGYLANRKVIDWIMEALKSQDIGPAIAWLKQNPHIDAKLQYDLLKQHMVALIQEGRRIEAMQFGRQLSPFGYEQETAQIMGAIVMGRDRNDPRYEALFSPLAWPALESRMSVALAQSDTRFGNVILTGMRAVPILVNLKQVMVNRQDHLFSGEELPVEVKIDEYVHSTFTCPILRQQSTDSNPPMRLTCGHVISREAVSKLCSNHRNNRLKCPYCPEESHQNDAKQGFLCMSVSSVSFNTDVNVRYERLSTEYAKLRSHVKVLSEGVFSERRKNEAFNERILELERQLHKVNTENESLTFRNDQLVKRVESLQDELETLSHSRGGSLKKGKFPKKSKDTKELLSELGTLGERVLVLEEELQNKIQQNAELTRKMSELEEKHAEELSLLSTDFTRKLEEAESHKFDPDRRREHKPERPVKSVKPLEQCIEFSNILAESPSPPPPPINEAYLQVAESTRNLLQGLSTLFELLYQRTQVYPFDATLETLPNHVKKLSSELVQCSQLFSSPIEIVQRCIQKAEFQWSTDVAELHSALKVIVRHCKVMMPELLKRLAAEENKVTWCDSQLEKLNNTWCADLCHLLAALDSVSSVLANTSSTDGNEGEKLCAALEEGVGVVKELETTFAARWTIESRFPTATKRICCIGTATSHCLSRLVNEAGKLSARVHAINGLFLENGKDNVASPGDVLGKHGYNPFDECEEAVEESSVEEVSNCTIGVDTSDLVQASAVVSENVNNSPASSTSSKNENTSIQLMVDCLKSRVCALESERESHLVDLSLLRRKLENLGMKEAGDDRQSELEMLKQVNRERLREVTDNLQIAQCATNYYKGECEILLRKYFLCVEEKRVLEETVRDMRRELSSLTDELASVRRGYDSQLSQMTEHVAELNGKLACIEKERSEQKTPVTPQRSGLKSLFLK</sequence>
<feature type="transmembrane region" description="Helical" evidence="16">
    <location>
        <begin position="261"/>
        <end position="284"/>
    </location>
</feature>
<keyword evidence="9 16" id="KW-0472">Membrane</keyword>
<dbReference type="InterPro" id="IPR040024">
    <property type="entry name" value="PPP1R21"/>
</dbReference>
<evidence type="ECO:0000256" key="12">
    <source>
        <dbReference type="ARBA" id="ARBA00044824"/>
    </source>
</evidence>
<feature type="transmembrane region" description="Helical" evidence="16">
    <location>
        <begin position="221"/>
        <end position="241"/>
    </location>
</feature>
<protein>
    <recommendedName>
        <fullName evidence="3">Protein phosphatase 1 regulatory subunit 21</fullName>
    </recommendedName>
    <alternativeName>
        <fullName evidence="11">Coiled-coil domain-containing protein 128</fullName>
    </alternativeName>
    <alternativeName>
        <fullName evidence="12">Ferry endosomal RAB5 effector complex subunit 2</fullName>
    </alternativeName>
    <alternativeName>
        <fullName evidence="10">KLRAQ motif-containing protein 1</fullName>
    </alternativeName>
</protein>
<comment type="subcellular location">
    <subcellularLocation>
        <location evidence="2">Early endosome</location>
    </subcellularLocation>
    <subcellularLocation>
        <location evidence="1">Membrane</location>
        <topology evidence="1">Multi-pass membrane protein</topology>
    </subcellularLocation>
</comment>
<evidence type="ECO:0000256" key="10">
    <source>
        <dbReference type="ARBA" id="ARBA00031361"/>
    </source>
</evidence>
<dbReference type="InterPro" id="IPR006595">
    <property type="entry name" value="CTLH_C"/>
</dbReference>
<feature type="transmembrane region" description="Helical" evidence="16">
    <location>
        <begin position="191"/>
        <end position="209"/>
    </location>
</feature>
<dbReference type="InterPro" id="IPR019348">
    <property type="entry name" value="PPP1R21_six_helix"/>
</dbReference>
<keyword evidence="7 16" id="KW-1133">Transmembrane helix</keyword>
<feature type="transmembrane region" description="Helical" evidence="16">
    <location>
        <begin position="167"/>
        <end position="185"/>
    </location>
</feature>
<reference evidence="20 21" key="1">
    <citation type="submission" date="2023-08" db="EMBL/GenBank/DDBJ databases">
        <title>A Necator americanus chromosomal reference genome.</title>
        <authorList>
            <person name="Ilik V."/>
            <person name="Petrzelkova K.J."/>
            <person name="Pardy F."/>
            <person name="Fuh T."/>
            <person name="Niatou-Singa F.S."/>
            <person name="Gouil Q."/>
            <person name="Baker L."/>
            <person name="Ritchie M.E."/>
            <person name="Jex A.R."/>
            <person name="Gazzola D."/>
            <person name="Li H."/>
            <person name="Toshio Fujiwara R."/>
            <person name="Zhan B."/>
            <person name="Aroian R.V."/>
            <person name="Pafco B."/>
            <person name="Schwarz E.M."/>
        </authorList>
    </citation>
    <scope>NUCLEOTIDE SEQUENCE [LARGE SCALE GENOMIC DNA]</scope>
    <source>
        <strain evidence="20 21">Aroian</strain>
        <tissue evidence="20">Whole animal</tissue>
    </source>
</reference>
<evidence type="ECO:0000256" key="3">
    <source>
        <dbReference type="ARBA" id="ARBA00020102"/>
    </source>
</evidence>
<evidence type="ECO:0000259" key="19">
    <source>
        <dbReference type="PROSITE" id="PS51867"/>
    </source>
</evidence>
<feature type="domain" description="CTLH" evidence="18">
    <location>
        <begin position="632"/>
        <end position="676"/>
    </location>
</feature>
<dbReference type="InterPro" id="IPR013083">
    <property type="entry name" value="Znf_RING/FYVE/PHD"/>
</dbReference>
<keyword evidence="21" id="KW-1185">Reference proteome</keyword>
<dbReference type="SMART" id="SM01254">
    <property type="entry name" value="KLRAQ"/>
    <property type="match status" value="1"/>
</dbReference>
<feature type="region of interest" description="Disordered" evidence="15">
    <location>
        <begin position="1513"/>
        <end position="1533"/>
    </location>
</feature>
<keyword evidence="17" id="KW-0732">Signal</keyword>
<dbReference type="EMBL" id="JAVFWL010000005">
    <property type="protein sequence ID" value="KAK6758857.1"/>
    <property type="molecule type" value="Genomic_DNA"/>
</dbReference>
<evidence type="ECO:0000256" key="14">
    <source>
        <dbReference type="SAM" id="Coils"/>
    </source>
</evidence>
<dbReference type="CDD" id="cd16652">
    <property type="entry name" value="dRING_Rmd5p-like"/>
    <property type="match status" value="1"/>
</dbReference>
<dbReference type="Pfam" id="PF03062">
    <property type="entry name" value="MBOAT"/>
    <property type="match status" value="1"/>
</dbReference>
<dbReference type="PANTHER" id="PTHR21448:SF0">
    <property type="entry name" value="PROTEIN PHOSPHATASE 1 REGULATORY SUBUNIT 21"/>
    <property type="match status" value="1"/>
</dbReference>
<dbReference type="Pfam" id="PF21636">
    <property type="entry name" value="PPP1R21_C"/>
    <property type="match status" value="1"/>
</dbReference>
<feature type="coiled-coil region" evidence="14">
    <location>
        <begin position="1460"/>
        <end position="1512"/>
    </location>
</feature>
<dbReference type="PANTHER" id="PTHR21448">
    <property type="entry name" value="SMOOTH MUSCLE MYOSIN HEAVY CHAIN-RELATED"/>
    <property type="match status" value="1"/>
</dbReference>
<keyword evidence="13" id="KW-0863">Zinc-finger</keyword>
<feature type="transmembrane region" description="Helical" evidence="16">
    <location>
        <begin position="353"/>
        <end position="374"/>
    </location>
</feature>
<feature type="coiled-coil region" evidence="14">
    <location>
        <begin position="970"/>
        <end position="1004"/>
    </location>
</feature>
<dbReference type="PROSITE" id="PS51867">
    <property type="entry name" value="ZF_RING_GID"/>
    <property type="match status" value="1"/>
</dbReference>
<feature type="chain" id="PRO_5046184165" description="Protein phosphatase 1 regulatory subunit 21" evidence="17">
    <location>
        <begin position="17"/>
        <end position="1533"/>
    </location>
</feature>
<feature type="signal peptide" evidence="17">
    <location>
        <begin position="1"/>
        <end position="16"/>
    </location>
</feature>
<evidence type="ECO:0000256" key="5">
    <source>
        <dbReference type="ARBA" id="ARBA00022753"/>
    </source>
</evidence>
<feature type="transmembrane region" description="Helical" evidence="16">
    <location>
        <begin position="380"/>
        <end position="397"/>
    </location>
</feature>
<dbReference type="Pfam" id="PF10607">
    <property type="entry name" value="CTLH"/>
    <property type="match status" value="1"/>
</dbReference>
<dbReference type="Proteomes" id="UP001303046">
    <property type="component" value="Unassembled WGS sequence"/>
</dbReference>
<evidence type="ECO:0000256" key="13">
    <source>
        <dbReference type="PROSITE-ProRule" id="PRU01215"/>
    </source>
</evidence>